<feature type="region of interest" description="Disordered" evidence="1">
    <location>
        <begin position="37"/>
        <end position="88"/>
    </location>
</feature>
<dbReference type="WBParaSite" id="TREG1_81770.1">
    <property type="protein sequence ID" value="TREG1_81770.1"/>
    <property type="gene ID" value="TREG1_81770"/>
</dbReference>
<feature type="compositionally biased region" description="Basic and acidic residues" evidence="1">
    <location>
        <begin position="252"/>
        <end position="264"/>
    </location>
</feature>
<name>A0AA85KAT6_TRIRE</name>
<evidence type="ECO:0000256" key="1">
    <source>
        <dbReference type="SAM" id="MobiDB-lite"/>
    </source>
</evidence>
<organism evidence="2 3">
    <name type="scientific">Trichobilharzia regenti</name>
    <name type="common">Nasal bird schistosome</name>
    <dbReference type="NCBI Taxonomy" id="157069"/>
    <lineage>
        <taxon>Eukaryota</taxon>
        <taxon>Metazoa</taxon>
        <taxon>Spiralia</taxon>
        <taxon>Lophotrochozoa</taxon>
        <taxon>Platyhelminthes</taxon>
        <taxon>Trematoda</taxon>
        <taxon>Digenea</taxon>
        <taxon>Strigeidida</taxon>
        <taxon>Schistosomatoidea</taxon>
        <taxon>Schistosomatidae</taxon>
        <taxon>Trichobilharzia</taxon>
    </lineage>
</organism>
<dbReference type="WBParaSite" id="TREG1_81770.3">
    <property type="protein sequence ID" value="TREG1_81770.3"/>
    <property type="gene ID" value="TREG1_81770"/>
</dbReference>
<feature type="compositionally biased region" description="Low complexity" evidence="1">
    <location>
        <begin position="65"/>
        <end position="85"/>
    </location>
</feature>
<proteinExistence type="predicted"/>
<feature type="compositionally biased region" description="Polar residues" evidence="1">
    <location>
        <begin position="175"/>
        <end position="217"/>
    </location>
</feature>
<dbReference type="Proteomes" id="UP000050795">
    <property type="component" value="Unassembled WGS sequence"/>
</dbReference>
<sequence>MSAVLQSQPYAIYPTIFNPYKPPCYKRFATFSYSSKKDDINSADGHDNCKDEHSPEEKRPESHSAKYSSTSSSSYSKESSTQQHSAFNRRQIFSANMKLSERRPQFKAIRKQLQGKNEIGDNNWLLTSKINLIPRPITSVNKKTVIPSPNMDMFVVKAFGSESQNIVSKAPIHSRTPQKNLSSRRPQSAAASNHLISFRQNTSENSTNISAASSRVNTPIPHLSGKPVTMLKQHLGRPSSAPCFLAHPVTDSSRDAKTEFDTSEQKPVAHSNADDQHSSSTVIEQASCDSQTIEERESNEKSDDSKVVLDRKLLKECRIILEDEYDRALRQHGWRMEIPGDPLNLKSSLLPKRLSYSVKFHLQPSLPQPPKMKKQNAETFFQPMIKIPLSSFTIHPDFTSECYNAHRNYLIKKGLWNYASRDYSFAY</sequence>
<feature type="compositionally biased region" description="Basic and acidic residues" evidence="1">
    <location>
        <begin position="293"/>
        <end position="306"/>
    </location>
</feature>
<accession>A0AA85KAT6</accession>
<reference evidence="3 4" key="2">
    <citation type="submission" date="2023-11" db="UniProtKB">
        <authorList>
            <consortium name="WormBaseParasite"/>
        </authorList>
    </citation>
    <scope>IDENTIFICATION</scope>
</reference>
<reference evidence="2" key="1">
    <citation type="submission" date="2022-06" db="EMBL/GenBank/DDBJ databases">
        <authorList>
            <person name="Berger JAMES D."/>
            <person name="Berger JAMES D."/>
        </authorList>
    </citation>
    <scope>NUCLEOTIDE SEQUENCE [LARGE SCALE GENOMIC DNA]</scope>
</reference>
<dbReference type="AlphaFoldDB" id="A0AA85KAT6"/>
<feature type="compositionally biased region" description="Basic and acidic residues" evidence="1">
    <location>
        <begin position="37"/>
        <end position="64"/>
    </location>
</feature>
<evidence type="ECO:0000313" key="3">
    <source>
        <dbReference type="WBParaSite" id="TREG1_81770.1"/>
    </source>
</evidence>
<keyword evidence="2" id="KW-1185">Reference proteome</keyword>
<feature type="region of interest" description="Disordered" evidence="1">
    <location>
        <begin position="166"/>
        <end position="226"/>
    </location>
</feature>
<feature type="compositionally biased region" description="Polar residues" evidence="1">
    <location>
        <begin position="278"/>
        <end position="291"/>
    </location>
</feature>
<feature type="region of interest" description="Disordered" evidence="1">
    <location>
        <begin position="242"/>
        <end position="306"/>
    </location>
</feature>
<protein>
    <submittedName>
        <fullName evidence="3 4">Uncharacterized protein</fullName>
    </submittedName>
</protein>
<evidence type="ECO:0000313" key="4">
    <source>
        <dbReference type="WBParaSite" id="TREG1_81770.3"/>
    </source>
</evidence>
<evidence type="ECO:0000313" key="2">
    <source>
        <dbReference type="Proteomes" id="UP000050795"/>
    </source>
</evidence>